<protein>
    <recommendedName>
        <fullName evidence="4">NADH dehydrogenase subunit 4L</fullName>
    </recommendedName>
</protein>
<name>A0ABD2C552_VESSQ</name>
<keyword evidence="3" id="KW-1185">Reference proteome</keyword>
<feature type="transmembrane region" description="Helical" evidence="1">
    <location>
        <begin position="94"/>
        <end position="124"/>
    </location>
</feature>
<proteinExistence type="predicted"/>
<comment type="caution">
    <text evidence="2">The sequence shown here is derived from an EMBL/GenBank/DDBJ whole genome shotgun (WGS) entry which is preliminary data.</text>
</comment>
<reference evidence="2 3" key="1">
    <citation type="journal article" date="2024" name="Ann. Entomol. Soc. Am.">
        <title>Genomic analyses of the southern and eastern yellowjacket wasps (Hymenoptera: Vespidae) reveal evolutionary signatures of social life.</title>
        <authorList>
            <person name="Catto M.A."/>
            <person name="Caine P.B."/>
            <person name="Orr S.E."/>
            <person name="Hunt B.G."/>
            <person name="Goodisman M.A.D."/>
        </authorList>
    </citation>
    <scope>NUCLEOTIDE SEQUENCE [LARGE SCALE GENOMIC DNA]</scope>
    <source>
        <strain evidence="2">233</strain>
        <tissue evidence="2">Head and thorax</tissue>
    </source>
</reference>
<dbReference type="AlphaFoldDB" id="A0ABD2C552"/>
<keyword evidence="1" id="KW-1133">Transmembrane helix</keyword>
<evidence type="ECO:0008006" key="4">
    <source>
        <dbReference type="Google" id="ProtNLM"/>
    </source>
</evidence>
<evidence type="ECO:0000256" key="1">
    <source>
        <dbReference type="SAM" id="Phobius"/>
    </source>
</evidence>
<dbReference type="EMBL" id="JAUDFV010000020">
    <property type="protein sequence ID" value="KAL2740168.1"/>
    <property type="molecule type" value="Genomic_DNA"/>
</dbReference>
<evidence type="ECO:0000313" key="3">
    <source>
        <dbReference type="Proteomes" id="UP001607302"/>
    </source>
</evidence>
<evidence type="ECO:0000313" key="2">
    <source>
        <dbReference type="EMBL" id="KAL2740168.1"/>
    </source>
</evidence>
<organism evidence="2 3">
    <name type="scientific">Vespula squamosa</name>
    <name type="common">Southern yellow jacket</name>
    <name type="synonym">Wasp</name>
    <dbReference type="NCBI Taxonomy" id="30214"/>
    <lineage>
        <taxon>Eukaryota</taxon>
        <taxon>Metazoa</taxon>
        <taxon>Ecdysozoa</taxon>
        <taxon>Arthropoda</taxon>
        <taxon>Hexapoda</taxon>
        <taxon>Insecta</taxon>
        <taxon>Pterygota</taxon>
        <taxon>Neoptera</taxon>
        <taxon>Endopterygota</taxon>
        <taxon>Hymenoptera</taxon>
        <taxon>Apocrita</taxon>
        <taxon>Aculeata</taxon>
        <taxon>Vespoidea</taxon>
        <taxon>Vespidae</taxon>
        <taxon>Vespinae</taxon>
        <taxon>Vespula</taxon>
    </lineage>
</organism>
<gene>
    <name evidence="2" type="ORF">V1478_000309</name>
</gene>
<sequence length="155" mass="18328">MFVLLLKTRRAFVNIENSRATVTKPLIPPLTSATNIKSFKVRKFLTICRYNIPKMRINIGRIYLNQRISNERIRTNQNRYVNIIRKKSSYENCYLLLSFVFALSEYNDFMIVLIIIIIINFLSLSLRLSSHYHCRYVLFIITITIVAVDEVLLIY</sequence>
<feature type="transmembrane region" description="Helical" evidence="1">
    <location>
        <begin position="136"/>
        <end position="154"/>
    </location>
</feature>
<dbReference type="Proteomes" id="UP001607302">
    <property type="component" value="Unassembled WGS sequence"/>
</dbReference>
<accession>A0ABD2C552</accession>
<keyword evidence="1" id="KW-0472">Membrane</keyword>
<keyword evidence="1" id="KW-0812">Transmembrane</keyword>